<dbReference type="KEGG" id="cmos:111447010"/>
<dbReference type="InterPro" id="IPR006957">
    <property type="entry name" value="EIN3"/>
</dbReference>
<dbReference type="InterPro" id="IPR023278">
    <property type="entry name" value="Ethylene_insens-like_DNA-bd"/>
</dbReference>
<comment type="similarity">
    <text evidence="2">Belongs to the EIN3 family.</text>
</comment>
<feature type="region of interest" description="Disordered" evidence="5">
    <location>
        <begin position="279"/>
        <end position="304"/>
    </location>
</feature>
<evidence type="ECO:0000256" key="1">
    <source>
        <dbReference type="ARBA" id="ARBA00004123"/>
    </source>
</evidence>
<accession>A0A6J1FNB2</accession>
<organism evidence="7 8">
    <name type="scientific">Cucurbita moschata</name>
    <name type="common">Winter crookneck squash</name>
    <name type="synonym">Cucurbita pepo var. moschata</name>
    <dbReference type="NCBI Taxonomy" id="3662"/>
    <lineage>
        <taxon>Eukaryota</taxon>
        <taxon>Viridiplantae</taxon>
        <taxon>Streptophyta</taxon>
        <taxon>Embryophyta</taxon>
        <taxon>Tracheophyta</taxon>
        <taxon>Spermatophyta</taxon>
        <taxon>Magnoliopsida</taxon>
        <taxon>eudicotyledons</taxon>
        <taxon>Gunneridae</taxon>
        <taxon>Pentapetalae</taxon>
        <taxon>rosids</taxon>
        <taxon>fabids</taxon>
        <taxon>Cucurbitales</taxon>
        <taxon>Cucurbitaceae</taxon>
        <taxon>Cucurbiteae</taxon>
        <taxon>Cucurbita</taxon>
    </lineage>
</organism>
<dbReference type="RefSeq" id="XP_022941732.1">
    <property type="nucleotide sequence ID" value="XM_023085964.1"/>
</dbReference>
<evidence type="ECO:0000259" key="6">
    <source>
        <dbReference type="Pfam" id="PF04873"/>
    </source>
</evidence>
<dbReference type="Gene3D" id="1.10.3180.10">
    <property type="entry name" value="DNA-binding domain of EIN3-like"/>
    <property type="match status" value="2"/>
</dbReference>
<dbReference type="GO" id="GO:0003677">
    <property type="term" value="F:DNA binding"/>
    <property type="evidence" value="ECO:0007669"/>
    <property type="project" value="TreeGrafter"/>
</dbReference>
<evidence type="ECO:0000313" key="7">
    <source>
        <dbReference type="Proteomes" id="UP000504609"/>
    </source>
</evidence>
<evidence type="ECO:0000313" key="8">
    <source>
        <dbReference type="RefSeq" id="XP_022941732.1"/>
    </source>
</evidence>
<comment type="subcellular location">
    <subcellularLocation>
        <location evidence="1">Nucleus</location>
    </subcellularLocation>
</comment>
<feature type="domain" description="Ethylene insensitive 3-like DNA-binding" evidence="6">
    <location>
        <begin position="27"/>
        <end position="266"/>
    </location>
</feature>
<dbReference type="SUPFAM" id="SSF116768">
    <property type="entry name" value="DNA-binding domain of EIN3-like"/>
    <property type="match status" value="1"/>
</dbReference>
<feature type="compositionally biased region" description="Basic and acidic residues" evidence="5">
    <location>
        <begin position="286"/>
        <end position="298"/>
    </location>
</feature>
<keyword evidence="3" id="KW-0936">Ethylene signaling pathway</keyword>
<proteinExistence type="inferred from homology"/>
<dbReference type="InterPro" id="IPR047091">
    <property type="entry name" value="EIN3-like_DNA-bd"/>
</dbReference>
<sequence length="514" mass="57821">MMVEFHGEIPEDSHDGDEEQEEEISYDDLKKRMWKDRQRLKKMKENRDHEEFEWAAREEASRRKKMSRAQDSILKYMDKIMESCKAQGFVYGIVPEKGKPITGSSESLRDWWQDKVRFEQDAPLNIANLLPRVIEEAGLDTKSFLHLLQELQDTTLGSILSALMQHCIPPQRKFPLDKGLAPPWWPTGKELWWGEQGVAGGQGVPPYKKPHDLKKSWKISVLAAVIKHMSLDLDNMRKLVRQSKNLQAKMTAKETITWTKVVNQEEALLQLTKNSLKITSDEEDQEQHHQNRGPENRAEQGTGGIITKRKCEFEREATADSAVYACQNEWCPQSEAPKGFADKNARTEHETQCVYRADGVGQFSNEQSIDTHLMSVVEWMSWELSRAEPSSSESRIDDGGYGSGSSTVDGSGYWKGSIGEVGVDGSGSSTVEDYGSGYWKGGIGEAAVDGSGSSTVDDYGSGFWKGGIGEAAVDEAFEMHRESMDLNASPAADDLQCQQDATSIWDLRYEWSEE</sequence>
<dbReference type="FunFam" id="1.10.3180.10:FF:000001">
    <property type="entry name" value="Ethylene insensitive 3-like 1"/>
    <property type="match status" value="1"/>
</dbReference>
<dbReference type="PANTHER" id="PTHR33305">
    <property type="entry name" value="ETHYLENE INSENSITIVE 3-LIKE 2 PROTEIN"/>
    <property type="match status" value="1"/>
</dbReference>
<dbReference type="GO" id="GO:0009873">
    <property type="term" value="P:ethylene-activated signaling pathway"/>
    <property type="evidence" value="ECO:0007669"/>
    <property type="project" value="UniProtKB-KW"/>
</dbReference>
<gene>
    <name evidence="8" type="primary">LOC111447010</name>
</gene>
<dbReference type="Pfam" id="PF04873">
    <property type="entry name" value="EIN3_DNA-bd"/>
    <property type="match status" value="1"/>
</dbReference>
<evidence type="ECO:0000256" key="4">
    <source>
        <dbReference type="ARBA" id="ARBA00023242"/>
    </source>
</evidence>
<evidence type="ECO:0000256" key="5">
    <source>
        <dbReference type="SAM" id="MobiDB-lite"/>
    </source>
</evidence>
<keyword evidence="7" id="KW-1185">Reference proteome</keyword>
<dbReference type="GO" id="GO:0003700">
    <property type="term" value="F:DNA-binding transcription factor activity"/>
    <property type="evidence" value="ECO:0007669"/>
    <property type="project" value="InterPro"/>
</dbReference>
<dbReference type="Proteomes" id="UP000504609">
    <property type="component" value="Unplaced"/>
</dbReference>
<name>A0A6J1FNB2_CUCMO</name>
<dbReference type="GO" id="GO:0005634">
    <property type="term" value="C:nucleus"/>
    <property type="evidence" value="ECO:0007669"/>
    <property type="project" value="UniProtKB-SubCell"/>
</dbReference>
<evidence type="ECO:0000256" key="2">
    <source>
        <dbReference type="ARBA" id="ARBA00009416"/>
    </source>
</evidence>
<protein>
    <submittedName>
        <fullName evidence="8">ETHYLENE INSENSITIVE 3-like 4 protein</fullName>
    </submittedName>
</protein>
<feature type="compositionally biased region" description="Basic and acidic residues" evidence="5">
    <location>
        <begin position="1"/>
        <end position="13"/>
    </location>
</feature>
<reference evidence="8" key="1">
    <citation type="submission" date="2025-08" db="UniProtKB">
        <authorList>
            <consortium name="RefSeq"/>
        </authorList>
    </citation>
    <scope>IDENTIFICATION</scope>
    <source>
        <tissue evidence="8">Young leaves</tissue>
    </source>
</reference>
<dbReference type="AlphaFoldDB" id="A0A6J1FNB2"/>
<feature type="region of interest" description="Disordered" evidence="5">
    <location>
        <begin position="1"/>
        <end position="25"/>
    </location>
</feature>
<evidence type="ECO:0000256" key="3">
    <source>
        <dbReference type="ARBA" id="ARBA00022745"/>
    </source>
</evidence>
<dbReference type="SMR" id="A0A6J1FNB2"/>
<dbReference type="GeneID" id="111447010"/>
<keyword evidence="4" id="KW-0539">Nucleus</keyword>
<feature type="compositionally biased region" description="Acidic residues" evidence="5">
    <location>
        <begin position="14"/>
        <end position="25"/>
    </location>
</feature>
<dbReference type="PANTHER" id="PTHR33305:SF29">
    <property type="entry name" value="ETHYLENE INSENSITIVE 3-LIKE 5 PROTEIN"/>
    <property type="match status" value="1"/>
</dbReference>